<feature type="compositionally biased region" description="Acidic residues" evidence="1">
    <location>
        <begin position="804"/>
        <end position="822"/>
    </location>
</feature>
<feature type="compositionally biased region" description="Basic residues" evidence="1">
    <location>
        <begin position="83"/>
        <end position="95"/>
    </location>
</feature>
<proteinExistence type="predicted"/>
<feature type="region of interest" description="Disordered" evidence="1">
    <location>
        <begin position="198"/>
        <end position="224"/>
    </location>
</feature>
<feature type="region of interest" description="Disordered" evidence="1">
    <location>
        <begin position="16"/>
        <end position="140"/>
    </location>
</feature>
<dbReference type="PANTHER" id="PTHR22684:SF0">
    <property type="entry name" value="RIBOSOME QUALITY CONTROL COMPLEX SUBUNIT TCF25"/>
    <property type="match status" value="1"/>
</dbReference>
<accession>A0A8H5C7T3</accession>
<keyword evidence="3" id="KW-1185">Reference proteome</keyword>
<sequence length="822" mass="91402">MPPRLNKRQQRELEELEALGNPEQVASDSEVEPEPIPAPKAPGGFAALMAGNEEESEEEDIDQTKPSKSRKVCVFSSIPTRSLNKRKSKKKKKKVTTTESPKPAVVETPPPSHTPKATPTPAASKKALKKAKAKEKKAANDELDQALAELSLKYGKSQSMAQVTVTGQTFADLLSVSVQHLDSEAEMRKFFGSKVVTANKDSGSQAGPSRRKAPAVRSQLTRPQPTWWSAKGREGLSIRALSDEEVEAKLKSHGWEPMPQERWWTVEYSKRYKSLTKVFMGTVLSGDPQGFWDLLGKSPWHGDTLLQVSEVYRHREEYAQAFDFVDRALFTYERAFVGAFNFTSGSNRLDFDYVENRPFYLAVHRQVADLLRRGCVRTSFEFAKLLYSLDPWSDPHGSLLHLDFLAIKSGMHQWLIDVFDLFNGKKGDPGRINPSLLPGWTYARALALRVAELSEKSDHSKSTAALREALNDFPYVVPLLADKLDVSIPASIRSHPDFKIETGAIGLKPAHSTAHLLSHLYAQKSHVLWKEHSDWFLETVTSTFSTLPSRLPITSRRKEFLALYDRLEPRYSVYRHLVVLETTHKNLFPFIDINLERARGLTCDPLPPPTAVNLYGDEYFKGVDDLLSFTTRARTRREREVDERRLAQMIPDANFRQQLQGFFNDNPNFVERFPGGILQFAQAIAQLPPDVLDDMMMAQAMGGPAAGGMDAGAFAGGMGMPGGLDIEDLNPAGPVPVGVGGPWGAGGNDGPGAEEGGGDWSDEEGHGEEEEMIDEDEEDEEDISPMPRVIRNILGRFWGRAPAEEESSSEEEGELLDDTGVD</sequence>
<evidence type="ECO:0000313" key="2">
    <source>
        <dbReference type="EMBL" id="KAF5335572.1"/>
    </source>
</evidence>
<dbReference type="OrthoDB" id="205993at2759"/>
<dbReference type="GO" id="GO:1990116">
    <property type="term" value="P:ribosome-associated ubiquitin-dependent protein catabolic process"/>
    <property type="evidence" value="ECO:0007669"/>
    <property type="project" value="TreeGrafter"/>
</dbReference>
<feature type="compositionally biased region" description="Acidic residues" evidence="1">
    <location>
        <begin position="52"/>
        <end position="61"/>
    </location>
</feature>
<dbReference type="PANTHER" id="PTHR22684">
    <property type="entry name" value="NULP1-RELATED"/>
    <property type="match status" value="1"/>
</dbReference>
<gene>
    <name evidence="2" type="ORF">D9611_012117</name>
</gene>
<dbReference type="AlphaFoldDB" id="A0A8H5C7T3"/>
<evidence type="ECO:0008006" key="4">
    <source>
        <dbReference type="Google" id="ProtNLM"/>
    </source>
</evidence>
<evidence type="ECO:0000313" key="3">
    <source>
        <dbReference type="Proteomes" id="UP000541558"/>
    </source>
</evidence>
<comment type="caution">
    <text evidence="2">The sequence shown here is derived from an EMBL/GenBank/DDBJ whole genome shotgun (WGS) entry which is preliminary data.</text>
</comment>
<feature type="compositionally biased region" description="Basic residues" evidence="1">
    <location>
        <begin position="126"/>
        <end position="135"/>
    </location>
</feature>
<dbReference type="Pfam" id="PF04910">
    <property type="entry name" value="Tcf25"/>
    <property type="match status" value="1"/>
</dbReference>
<dbReference type="EMBL" id="JAACJK010000061">
    <property type="protein sequence ID" value="KAF5335572.1"/>
    <property type="molecule type" value="Genomic_DNA"/>
</dbReference>
<feature type="compositionally biased region" description="Gly residues" evidence="1">
    <location>
        <begin position="741"/>
        <end position="755"/>
    </location>
</feature>
<protein>
    <recommendedName>
        <fullName evidence="4">DUF654-domain-containing protein</fullName>
    </recommendedName>
</protein>
<feature type="region of interest" description="Disordered" evidence="1">
    <location>
        <begin position="801"/>
        <end position="822"/>
    </location>
</feature>
<dbReference type="GO" id="GO:0072344">
    <property type="term" value="P:rescue of stalled ribosome"/>
    <property type="evidence" value="ECO:0007669"/>
    <property type="project" value="TreeGrafter"/>
</dbReference>
<feature type="compositionally biased region" description="Low complexity" evidence="1">
    <location>
        <begin position="114"/>
        <end position="125"/>
    </location>
</feature>
<dbReference type="Proteomes" id="UP000541558">
    <property type="component" value="Unassembled WGS sequence"/>
</dbReference>
<organism evidence="2 3">
    <name type="scientific">Ephemerocybe angulata</name>
    <dbReference type="NCBI Taxonomy" id="980116"/>
    <lineage>
        <taxon>Eukaryota</taxon>
        <taxon>Fungi</taxon>
        <taxon>Dikarya</taxon>
        <taxon>Basidiomycota</taxon>
        <taxon>Agaricomycotina</taxon>
        <taxon>Agaricomycetes</taxon>
        <taxon>Agaricomycetidae</taxon>
        <taxon>Agaricales</taxon>
        <taxon>Agaricineae</taxon>
        <taxon>Psathyrellaceae</taxon>
        <taxon>Ephemerocybe</taxon>
    </lineage>
</organism>
<evidence type="ECO:0000256" key="1">
    <source>
        <dbReference type="SAM" id="MobiDB-lite"/>
    </source>
</evidence>
<feature type="region of interest" description="Disordered" evidence="1">
    <location>
        <begin position="741"/>
        <end position="786"/>
    </location>
</feature>
<dbReference type="InterPro" id="IPR006994">
    <property type="entry name" value="TCF25/Rqc1"/>
</dbReference>
<name>A0A8H5C7T3_9AGAR</name>
<feature type="compositionally biased region" description="Acidic residues" evidence="1">
    <location>
        <begin position="756"/>
        <end position="783"/>
    </location>
</feature>
<dbReference type="GO" id="GO:1990112">
    <property type="term" value="C:RQC complex"/>
    <property type="evidence" value="ECO:0007669"/>
    <property type="project" value="TreeGrafter"/>
</dbReference>
<reference evidence="2 3" key="1">
    <citation type="journal article" date="2020" name="ISME J.">
        <title>Uncovering the hidden diversity of litter-decomposition mechanisms in mushroom-forming fungi.</title>
        <authorList>
            <person name="Floudas D."/>
            <person name="Bentzer J."/>
            <person name="Ahren D."/>
            <person name="Johansson T."/>
            <person name="Persson P."/>
            <person name="Tunlid A."/>
        </authorList>
    </citation>
    <scope>NUCLEOTIDE SEQUENCE [LARGE SCALE GENOMIC DNA]</scope>
    <source>
        <strain evidence="2 3">CBS 175.51</strain>
    </source>
</reference>